<dbReference type="SMART" id="SM00471">
    <property type="entry name" value="HDc"/>
    <property type="match status" value="1"/>
</dbReference>
<proteinExistence type="predicted"/>
<dbReference type="AlphaFoldDB" id="A0A644ZRF0"/>
<reference evidence="2" key="1">
    <citation type="submission" date="2019-08" db="EMBL/GenBank/DDBJ databases">
        <authorList>
            <person name="Kucharzyk K."/>
            <person name="Murdoch R.W."/>
            <person name="Higgins S."/>
            <person name="Loffler F."/>
        </authorList>
    </citation>
    <scope>NUCLEOTIDE SEQUENCE</scope>
</reference>
<dbReference type="Gene3D" id="1.10.3210.10">
    <property type="entry name" value="Hypothetical protein af1432"/>
    <property type="match status" value="1"/>
</dbReference>
<dbReference type="InterPro" id="IPR050135">
    <property type="entry name" value="dGTPase-like"/>
</dbReference>
<evidence type="ECO:0000313" key="2">
    <source>
        <dbReference type="EMBL" id="MPM42958.1"/>
    </source>
</evidence>
<dbReference type="FunFam" id="1.10.3210.10:FF:000026">
    <property type="entry name" value="Metal-dependent phosphohydrolase"/>
    <property type="match status" value="1"/>
</dbReference>
<dbReference type="PANTHER" id="PTHR11373:SF41">
    <property type="entry name" value="METAL-DEPENDENT PHOSPHOHYDROLASE"/>
    <property type="match status" value="1"/>
</dbReference>
<name>A0A644ZRF0_9ZZZZ</name>
<dbReference type="Pfam" id="PF01966">
    <property type="entry name" value="HD"/>
    <property type="match status" value="1"/>
</dbReference>
<comment type="caution">
    <text evidence="2">The sequence shown here is derived from an EMBL/GenBank/DDBJ whole genome shotgun (WGS) entry which is preliminary data.</text>
</comment>
<dbReference type="PANTHER" id="PTHR11373">
    <property type="entry name" value="DEOXYNUCLEOSIDE TRIPHOSPHATE TRIPHOSPHOHYDROLASE"/>
    <property type="match status" value="1"/>
</dbReference>
<organism evidence="2">
    <name type="scientific">bioreactor metagenome</name>
    <dbReference type="NCBI Taxonomy" id="1076179"/>
    <lineage>
        <taxon>unclassified sequences</taxon>
        <taxon>metagenomes</taxon>
        <taxon>ecological metagenomes</taxon>
    </lineage>
</organism>
<dbReference type="SUPFAM" id="SSF109604">
    <property type="entry name" value="HD-domain/PDEase-like"/>
    <property type="match status" value="1"/>
</dbReference>
<dbReference type="GO" id="GO:0008832">
    <property type="term" value="F:dGTPase activity"/>
    <property type="evidence" value="ECO:0007669"/>
    <property type="project" value="TreeGrafter"/>
</dbReference>
<accession>A0A644ZRF0</accession>
<dbReference type="InterPro" id="IPR006674">
    <property type="entry name" value="HD_domain"/>
</dbReference>
<protein>
    <recommendedName>
        <fullName evidence="1">HD/PDEase domain-containing protein</fullName>
    </recommendedName>
</protein>
<feature type="domain" description="HD/PDEase" evidence="1">
    <location>
        <begin position="45"/>
        <end position="160"/>
    </location>
</feature>
<dbReference type="GO" id="GO:0006203">
    <property type="term" value="P:dGTP catabolic process"/>
    <property type="evidence" value="ECO:0007669"/>
    <property type="project" value="TreeGrafter"/>
</dbReference>
<sequence length="323" mass="37561">MKIIDSIYGEFKVEPILEELIKTKEVQRLKGIHQGGASYLINIEWNVTRYEHSVGTMLFIRIMGGSIEEQIAGLLHDISHTAFSHVIDFVFKNSNEDYHEKIYDEIIESSNIPKILSTNGYDYKDILLNESKWTILEKRAPKLCADRIDYTLRDMYHYGFISKDEIKKFLSNLSVVEGEIVVNSVEISEWFVDVYYKEVIGFFMNPLNVYAYDRLSKALEIAIRLHEITLEDLLKEDGYVYSLLRNSSSEEVRNLIESINSQVRLIENKDKYDIFQKNKIRIIDPTINIGGKRYKTSEKSSFVKILNEKALKKSEEGIFIKIG</sequence>
<gene>
    <name evidence="2" type="ORF">SDC9_89630</name>
</gene>
<evidence type="ECO:0000259" key="1">
    <source>
        <dbReference type="SMART" id="SM00471"/>
    </source>
</evidence>
<dbReference type="CDD" id="cd00077">
    <property type="entry name" value="HDc"/>
    <property type="match status" value="1"/>
</dbReference>
<dbReference type="EMBL" id="VSSQ01009923">
    <property type="protein sequence ID" value="MPM42958.1"/>
    <property type="molecule type" value="Genomic_DNA"/>
</dbReference>
<dbReference type="InterPro" id="IPR003607">
    <property type="entry name" value="HD/PDEase_dom"/>
</dbReference>